<comment type="caution">
    <text evidence="2">The sequence shown here is derived from an EMBL/GenBank/DDBJ whole genome shotgun (WGS) entry which is preliminary data.</text>
</comment>
<proteinExistence type="predicted"/>
<dbReference type="RefSeq" id="WP_268062290.1">
    <property type="nucleotide sequence ID" value="NZ_JAPQFJ010000016.1"/>
</dbReference>
<protein>
    <recommendedName>
        <fullName evidence="4">ABC transporter permease</fullName>
    </recommendedName>
</protein>
<organism evidence="2 3">
    <name type="scientific">Clostridium brassicae</name>
    <dbReference type="NCBI Taxonomy" id="2999072"/>
    <lineage>
        <taxon>Bacteria</taxon>
        <taxon>Bacillati</taxon>
        <taxon>Bacillota</taxon>
        <taxon>Clostridia</taxon>
        <taxon>Eubacteriales</taxon>
        <taxon>Clostridiaceae</taxon>
        <taxon>Clostridium</taxon>
    </lineage>
</organism>
<sequence length="216" mass="24866">MMSNVENPNKTYAFANKLKNGIIKRSSKDVAVIPAYNYYAKKLCVEKGENYFADKYVVELSPDNNQLYMNWKYYPSFRVLDRQNLLKNISVFIMLFIYISIVCFTAVWIISYTRSVTIAINNKTLFNDLKRLGANNKYIEKCIKVQLKKVFTIPTIVGSVGISLFFLLILYGNSGDISASEYTALQINLGVILLSSLFMYLVYKLSFRKVKKIVEI</sequence>
<keyword evidence="1" id="KW-0812">Transmembrane</keyword>
<dbReference type="EMBL" id="JAPQFJ010000016">
    <property type="protein sequence ID" value="MCY6959853.1"/>
    <property type="molecule type" value="Genomic_DNA"/>
</dbReference>
<feature type="transmembrane region" description="Helical" evidence="1">
    <location>
        <begin position="89"/>
        <end position="110"/>
    </location>
</feature>
<evidence type="ECO:0000256" key="1">
    <source>
        <dbReference type="SAM" id="Phobius"/>
    </source>
</evidence>
<evidence type="ECO:0000313" key="2">
    <source>
        <dbReference type="EMBL" id="MCY6959853.1"/>
    </source>
</evidence>
<keyword evidence="3" id="KW-1185">Reference proteome</keyword>
<reference evidence="2" key="1">
    <citation type="submission" date="2022-12" db="EMBL/GenBank/DDBJ databases">
        <title>Clostridium sp. nov., isolated from industrial wastewater.</title>
        <authorList>
            <person name="Jiayan W."/>
        </authorList>
    </citation>
    <scope>NUCLEOTIDE SEQUENCE</scope>
    <source>
        <strain evidence="2">ZC22-4</strain>
    </source>
</reference>
<evidence type="ECO:0008006" key="4">
    <source>
        <dbReference type="Google" id="ProtNLM"/>
    </source>
</evidence>
<keyword evidence="1" id="KW-0472">Membrane</keyword>
<dbReference type="Proteomes" id="UP001144612">
    <property type="component" value="Unassembled WGS sequence"/>
</dbReference>
<evidence type="ECO:0000313" key="3">
    <source>
        <dbReference type="Proteomes" id="UP001144612"/>
    </source>
</evidence>
<keyword evidence="1" id="KW-1133">Transmembrane helix</keyword>
<feature type="transmembrane region" description="Helical" evidence="1">
    <location>
        <begin position="150"/>
        <end position="171"/>
    </location>
</feature>
<gene>
    <name evidence="2" type="ORF">OW729_14625</name>
</gene>
<accession>A0ABT4DDY5</accession>
<name>A0ABT4DDY5_9CLOT</name>
<feature type="transmembrane region" description="Helical" evidence="1">
    <location>
        <begin position="183"/>
        <end position="203"/>
    </location>
</feature>